<dbReference type="EMBL" id="CP064789">
    <property type="protein sequence ID" value="QSG13325.1"/>
    <property type="molecule type" value="Genomic_DNA"/>
</dbReference>
<name>A0A897NPD2_9EURY</name>
<proteinExistence type="predicted"/>
<sequence>MFQKYKPCGTLVFLFEGWIQSDMAKDGIGRPRDVTCEDVLTAFDDVDKPVATGTLLAELLDVSKQSVLRRLQELEREGRVERWKVGSRAVVWWPTEESYRVNHG</sequence>
<protein>
    <submittedName>
        <fullName evidence="1">Putative transcriptional regulator, contains HTH domain</fullName>
    </submittedName>
</protein>
<dbReference type="AlphaFoldDB" id="A0A897NPD2"/>
<reference evidence="1" key="1">
    <citation type="submission" date="2020-11" db="EMBL/GenBank/DDBJ databases">
        <title>Carbohydrate-dependent, anaerobic sulfur respiration: A novel catabolism in halophilic archaea.</title>
        <authorList>
            <person name="Sorokin D.Y."/>
            <person name="Messina E."/>
            <person name="Smedile F."/>
            <person name="La Cono V."/>
            <person name="Hallsworth J.E."/>
            <person name="Yakimov M.M."/>
        </authorList>
    </citation>
    <scope>NUCLEOTIDE SEQUENCE</scope>
    <source>
        <strain evidence="1">HSR-Bgl</strain>
    </source>
</reference>
<dbReference type="Proteomes" id="UP000663305">
    <property type="component" value="Chromosome"/>
</dbReference>
<dbReference type="SUPFAM" id="SSF46785">
    <property type="entry name" value="Winged helix' DNA-binding domain"/>
    <property type="match status" value="1"/>
</dbReference>
<gene>
    <name evidence="1" type="ORF">HSBGL_2931</name>
</gene>
<dbReference type="Pfam" id="PF13412">
    <property type="entry name" value="HTH_24"/>
    <property type="match status" value="1"/>
</dbReference>
<accession>A0A897NPD2</accession>
<dbReference type="InterPro" id="IPR036388">
    <property type="entry name" value="WH-like_DNA-bd_sf"/>
</dbReference>
<dbReference type="Gene3D" id="1.10.10.10">
    <property type="entry name" value="Winged helix-like DNA-binding domain superfamily/Winged helix DNA-binding domain"/>
    <property type="match status" value="1"/>
</dbReference>
<evidence type="ECO:0000313" key="1">
    <source>
        <dbReference type="EMBL" id="QSG13325.1"/>
    </source>
</evidence>
<evidence type="ECO:0000313" key="2">
    <source>
        <dbReference type="Proteomes" id="UP000663305"/>
    </source>
</evidence>
<organism evidence="1 2">
    <name type="scientific">Halapricum desulfuricans</name>
    <dbReference type="NCBI Taxonomy" id="2841257"/>
    <lineage>
        <taxon>Archaea</taxon>
        <taxon>Methanobacteriati</taxon>
        <taxon>Methanobacteriota</taxon>
        <taxon>Stenosarchaea group</taxon>
        <taxon>Halobacteria</taxon>
        <taxon>Halobacteriales</taxon>
        <taxon>Haloarculaceae</taxon>
        <taxon>Halapricum</taxon>
    </lineage>
</organism>
<dbReference type="InterPro" id="IPR036390">
    <property type="entry name" value="WH_DNA-bd_sf"/>
</dbReference>